<dbReference type="STRING" id="945553.A0A0D2MUW7"/>
<evidence type="ECO:0000313" key="2">
    <source>
        <dbReference type="EMBL" id="KJA27778.1"/>
    </source>
</evidence>
<dbReference type="OrthoDB" id="2310204at2759"/>
<feature type="chain" id="PRO_5002247258" evidence="1">
    <location>
        <begin position="24"/>
        <end position="236"/>
    </location>
</feature>
<name>A0A0D2MUW7_HYPSF</name>
<keyword evidence="3" id="KW-1185">Reference proteome</keyword>
<feature type="signal peptide" evidence="1">
    <location>
        <begin position="1"/>
        <end position="23"/>
    </location>
</feature>
<proteinExistence type="predicted"/>
<protein>
    <submittedName>
        <fullName evidence="2">Uncharacterized protein</fullName>
    </submittedName>
</protein>
<dbReference type="AlphaFoldDB" id="A0A0D2MUW7"/>
<dbReference type="EMBL" id="KN817523">
    <property type="protein sequence ID" value="KJA27778.1"/>
    <property type="molecule type" value="Genomic_DNA"/>
</dbReference>
<gene>
    <name evidence="2" type="ORF">HYPSUDRAFT_876163</name>
</gene>
<accession>A0A0D2MUW7</accession>
<evidence type="ECO:0000313" key="3">
    <source>
        <dbReference type="Proteomes" id="UP000054270"/>
    </source>
</evidence>
<reference evidence="3" key="1">
    <citation type="submission" date="2014-04" db="EMBL/GenBank/DDBJ databases">
        <title>Evolutionary Origins and Diversification of the Mycorrhizal Mutualists.</title>
        <authorList>
            <consortium name="DOE Joint Genome Institute"/>
            <consortium name="Mycorrhizal Genomics Consortium"/>
            <person name="Kohler A."/>
            <person name="Kuo A."/>
            <person name="Nagy L.G."/>
            <person name="Floudas D."/>
            <person name="Copeland A."/>
            <person name="Barry K.W."/>
            <person name="Cichocki N."/>
            <person name="Veneault-Fourrey C."/>
            <person name="LaButti K."/>
            <person name="Lindquist E.A."/>
            <person name="Lipzen A."/>
            <person name="Lundell T."/>
            <person name="Morin E."/>
            <person name="Murat C."/>
            <person name="Riley R."/>
            <person name="Ohm R."/>
            <person name="Sun H."/>
            <person name="Tunlid A."/>
            <person name="Henrissat B."/>
            <person name="Grigoriev I.V."/>
            <person name="Hibbett D.S."/>
            <person name="Martin F."/>
        </authorList>
    </citation>
    <scope>NUCLEOTIDE SEQUENCE [LARGE SCALE GENOMIC DNA]</scope>
    <source>
        <strain evidence="3">FD-334 SS-4</strain>
    </source>
</reference>
<sequence>MLSILRTSLSGLLMGALYVRASAVAFIDPRIGGGSLLDDAAPGLGEPLNIIVSGLSSPGVLTDSGITNYAKALGFSIECLGIHLGAPQSANLGDGNGPVNQTMELRQDFGDAEVGTCLETLIGGNHFRVFRQNGPLANTGALFLAASREEDLEEGHTIIPDGYNIGRDQFVADALGQRTFGGFVYSTTAENITGLLPVGSTGINHGIAIDGIVTLITVTILATPKASPDFFDQSDI</sequence>
<dbReference type="Proteomes" id="UP000054270">
    <property type="component" value="Unassembled WGS sequence"/>
</dbReference>
<evidence type="ECO:0000256" key="1">
    <source>
        <dbReference type="SAM" id="SignalP"/>
    </source>
</evidence>
<organism evidence="2 3">
    <name type="scientific">Hypholoma sublateritium (strain FD-334 SS-4)</name>
    <dbReference type="NCBI Taxonomy" id="945553"/>
    <lineage>
        <taxon>Eukaryota</taxon>
        <taxon>Fungi</taxon>
        <taxon>Dikarya</taxon>
        <taxon>Basidiomycota</taxon>
        <taxon>Agaricomycotina</taxon>
        <taxon>Agaricomycetes</taxon>
        <taxon>Agaricomycetidae</taxon>
        <taxon>Agaricales</taxon>
        <taxon>Agaricineae</taxon>
        <taxon>Strophariaceae</taxon>
        <taxon>Hypholoma</taxon>
    </lineage>
</organism>
<dbReference type="OMA" id="HTIIPNG"/>
<keyword evidence="1" id="KW-0732">Signal</keyword>